<sequence length="37" mass="3999">MCFLIESLGELGGCQVRKVRLTYRTALSAQKLGSVLG</sequence>
<evidence type="ECO:0000313" key="1">
    <source>
        <dbReference type="EMBL" id="PWJ59643.1"/>
    </source>
</evidence>
<dbReference type="AlphaFoldDB" id="A0A316APK1"/>
<comment type="caution">
    <text evidence="1">The sequence shown here is derived from an EMBL/GenBank/DDBJ whole genome shotgun (WGS) entry which is preliminary data.</text>
</comment>
<evidence type="ECO:0000313" key="2">
    <source>
        <dbReference type="Proteomes" id="UP000245880"/>
    </source>
</evidence>
<proteinExistence type="predicted"/>
<dbReference type="Proteomes" id="UP000245880">
    <property type="component" value="Unassembled WGS sequence"/>
</dbReference>
<accession>A0A316APK1</accession>
<gene>
    <name evidence="1" type="ORF">CLV98_102477</name>
</gene>
<keyword evidence="2" id="KW-1185">Reference proteome</keyword>
<organism evidence="1 2">
    <name type="scientific">Dyadobacter jejuensis</name>
    <dbReference type="NCBI Taxonomy" id="1082580"/>
    <lineage>
        <taxon>Bacteria</taxon>
        <taxon>Pseudomonadati</taxon>
        <taxon>Bacteroidota</taxon>
        <taxon>Cytophagia</taxon>
        <taxon>Cytophagales</taxon>
        <taxon>Spirosomataceae</taxon>
        <taxon>Dyadobacter</taxon>
    </lineage>
</organism>
<dbReference type="EMBL" id="QGDT01000002">
    <property type="protein sequence ID" value="PWJ59643.1"/>
    <property type="molecule type" value="Genomic_DNA"/>
</dbReference>
<name>A0A316APK1_9BACT</name>
<protein>
    <submittedName>
        <fullName evidence="1">Uncharacterized protein</fullName>
    </submittedName>
</protein>
<reference evidence="1 2" key="1">
    <citation type="submission" date="2018-03" db="EMBL/GenBank/DDBJ databases">
        <title>Genomic Encyclopedia of Archaeal and Bacterial Type Strains, Phase II (KMG-II): from individual species to whole genera.</title>
        <authorList>
            <person name="Goeker M."/>
        </authorList>
    </citation>
    <scope>NUCLEOTIDE SEQUENCE [LARGE SCALE GENOMIC DNA]</scope>
    <source>
        <strain evidence="1 2">DSM 100346</strain>
    </source>
</reference>